<evidence type="ECO:0000313" key="4">
    <source>
        <dbReference type="EMBL" id="TPD72233.1"/>
    </source>
</evidence>
<evidence type="ECO:0000256" key="1">
    <source>
        <dbReference type="SAM" id="Phobius"/>
    </source>
</evidence>
<evidence type="ECO:0000313" key="5">
    <source>
        <dbReference type="Proteomes" id="UP000319175"/>
    </source>
</evidence>
<dbReference type="SUPFAM" id="SSF55874">
    <property type="entry name" value="ATPase domain of HSP90 chaperone/DNA topoisomerase II/histidine kinase"/>
    <property type="match status" value="1"/>
</dbReference>
<dbReference type="InterPro" id="IPR011110">
    <property type="entry name" value="Reg_prop"/>
</dbReference>
<dbReference type="PANTHER" id="PTHR34220:SF7">
    <property type="entry name" value="SENSOR HISTIDINE KINASE YPDA"/>
    <property type="match status" value="1"/>
</dbReference>
<dbReference type="Proteomes" id="UP000319175">
    <property type="component" value="Unassembled WGS sequence"/>
</dbReference>
<protein>
    <recommendedName>
        <fullName evidence="6">Signal transduction histidine kinase internal region domain-containing protein</fullName>
    </recommendedName>
</protein>
<keyword evidence="1" id="KW-0472">Membrane</keyword>
<dbReference type="Gene3D" id="2.130.10.10">
    <property type="entry name" value="YVTN repeat-like/Quinoprotein amine dehydrogenase"/>
    <property type="match status" value="2"/>
</dbReference>
<keyword evidence="1" id="KW-0812">Transmembrane</keyword>
<dbReference type="Pfam" id="PF06580">
    <property type="entry name" value="His_kinase"/>
    <property type="match status" value="1"/>
</dbReference>
<dbReference type="GO" id="GO:0016020">
    <property type="term" value="C:membrane"/>
    <property type="evidence" value="ECO:0007669"/>
    <property type="project" value="InterPro"/>
</dbReference>
<dbReference type="Pfam" id="PF07495">
    <property type="entry name" value="Y_Y_Y"/>
    <property type="match status" value="1"/>
</dbReference>
<comment type="caution">
    <text evidence="4">The sequence shown here is derived from an EMBL/GenBank/DDBJ whole genome shotgun (WGS) entry which is preliminary data.</text>
</comment>
<dbReference type="InterPro" id="IPR010559">
    <property type="entry name" value="Sig_transdc_His_kin_internal"/>
</dbReference>
<feature type="domain" description="Two component regulator three Y" evidence="3">
    <location>
        <begin position="698"/>
        <end position="756"/>
    </location>
</feature>
<evidence type="ECO:0000259" key="2">
    <source>
        <dbReference type="Pfam" id="PF06580"/>
    </source>
</evidence>
<organism evidence="4 5">
    <name type="scientific">Flavobacterium microcysteis</name>
    <dbReference type="NCBI Taxonomy" id="2596891"/>
    <lineage>
        <taxon>Bacteria</taxon>
        <taxon>Pseudomonadati</taxon>
        <taxon>Bacteroidota</taxon>
        <taxon>Flavobacteriia</taxon>
        <taxon>Flavobacteriales</taxon>
        <taxon>Flavobacteriaceae</taxon>
        <taxon>Flavobacterium</taxon>
    </lineage>
</organism>
<dbReference type="EMBL" id="VFJE01000049">
    <property type="protein sequence ID" value="TPD72233.1"/>
    <property type="molecule type" value="Genomic_DNA"/>
</dbReference>
<dbReference type="Gene3D" id="3.30.565.10">
    <property type="entry name" value="Histidine kinase-like ATPase, C-terminal domain"/>
    <property type="match status" value="1"/>
</dbReference>
<dbReference type="InterPro" id="IPR015943">
    <property type="entry name" value="WD40/YVTN_repeat-like_dom_sf"/>
</dbReference>
<dbReference type="AlphaFoldDB" id="A0A501QHY0"/>
<feature type="domain" description="Signal transduction histidine kinase internal region" evidence="2">
    <location>
        <begin position="805"/>
        <end position="881"/>
    </location>
</feature>
<dbReference type="Gene3D" id="2.60.40.10">
    <property type="entry name" value="Immunoglobulins"/>
    <property type="match status" value="1"/>
</dbReference>
<accession>A0A501QHY0</accession>
<reference evidence="4 5" key="2">
    <citation type="submission" date="2019-06" db="EMBL/GenBank/DDBJ databases">
        <authorList>
            <person name="Seo Y."/>
        </authorList>
    </citation>
    <scope>NUCLEOTIDE SEQUENCE [LARGE SCALE GENOMIC DNA]</scope>
    <source>
        <strain evidence="4 5">MaA-Y11</strain>
    </source>
</reference>
<dbReference type="GO" id="GO:0000155">
    <property type="term" value="F:phosphorelay sensor kinase activity"/>
    <property type="evidence" value="ECO:0007669"/>
    <property type="project" value="InterPro"/>
</dbReference>
<sequence length="1015" mass="117785">MHFRISILFMLLTVQVFGQDYALKEAQIRDGFNTYLLSSSAFIDKDRFIWYATNRDGDFYRFDGKNKLRYQFYKDENSYDDSFYLSNNAWIQDHNNIIWAAELDKVYIIAPGKLQVERIQYSTEKLSSKSFIAQDEINNLWISNGSRFLIKIAPDRKATQVTHPLLKNGKEIEIIKILDNGKIFAKSGYNLFYIDSGGIHFFGNLQAIDKDINPDFAVFENGKIATENSSGYYKYNNVPYKYIYIKKLDVQLFNYPYEENCFLGNCSWSTNALVTDSKLYIANDANLFINNINKNSNEITTLDTLHFKKQISISNNNHSPNFIWISTYDELYKLLIIPNNFKRSLQFDDKQYSTRGIISDSKNNLYIATYEGLYKQENGKKPTQLSIKGEKNGLYDILVLEKNDSILWGSQQYHRIKKVNLITRTKKDIELPKGFKIEYMKEKSSDELWIGSNKGLCVFNKKTEEVSPYLEDGYYLGNIPVLGFIEAKDGKKWIATRQGLFLKEKGKDFINYQKINPSFDYKNLQTLYEDKKGNLWIGTNGKGIIFLDSKTKQFKNLTQSDGLSNNIICGILESKDAMWFSSYYGLSRFDKQKGFFAVYYKEDGLADNEFNTRSSYKKNDSAYYFGGLNGIIEFNPEKIQLKGKHPHTIFLYSSTYFSKEENKNVTNYLNINKKTINLPYNKNYFSAVFSINELFYIEKNIYFYKIEGLRNEWINAGTSGLVELPSLPPGDYVLRVKGKDAKNIETMNEIKINLHVEQIFFKTPLFIFLMALIIIGSVIYFFIRRNRIQKRFFEREKEVKELKSSALRAQMNPHFVFNILNNMQSVLILKGEAEANKYFGAFSKIFRQTLDISRQEHITLKSEIEYLDNYLLLNNLQLNNELKYTINVQNSINDTSMIFLPGMLIQPFVENAILHGLSQKKDKKLTIDFSVEKDYLVIVIEDNGVGRVAAAKYAENKKEAYKSWATTIVNERISIMNYSNNETKAAILDIDDLEENDTICGTRVTLKLQQASNDS</sequence>
<dbReference type="InterPro" id="IPR011123">
    <property type="entry name" value="Y_Y_Y"/>
</dbReference>
<dbReference type="PANTHER" id="PTHR34220">
    <property type="entry name" value="SENSOR HISTIDINE KINASE YPDA"/>
    <property type="match status" value="1"/>
</dbReference>
<dbReference type="SUPFAM" id="SSF63829">
    <property type="entry name" value="Calcium-dependent phosphotriesterase"/>
    <property type="match status" value="2"/>
</dbReference>
<keyword evidence="1" id="KW-1133">Transmembrane helix</keyword>
<evidence type="ECO:0000259" key="3">
    <source>
        <dbReference type="Pfam" id="PF07495"/>
    </source>
</evidence>
<gene>
    <name evidence="4" type="ORF">FJA49_02410</name>
</gene>
<dbReference type="InterPro" id="IPR036890">
    <property type="entry name" value="HATPase_C_sf"/>
</dbReference>
<reference evidence="4 5" key="1">
    <citation type="submission" date="2019-06" db="EMBL/GenBank/DDBJ databases">
        <title>Flavobacterium sp. MaA-Y11 from geoumgang.</title>
        <authorList>
            <person name="Jeong S."/>
        </authorList>
    </citation>
    <scope>NUCLEOTIDE SEQUENCE [LARGE SCALE GENOMIC DNA]</scope>
    <source>
        <strain evidence="4 5">MaA-Y11</strain>
    </source>
</reference>
<proteinExistence type="predicted"/>
<dbReference type="InterPro" id="IPR050640">
    <property type="entry name" value="Bact_2-comp_sensor_kinase"/>
</dbReference>
<name>A0A501QHY0_9FLAO</name>
<feature type="transmembrane region" description="Helical" evidence="1">
    <location>
        <begin position="765"/>
        <end position="783"/>
    </location>
</feature>
<evidence type="ECO:0008006" key="6">
    <source>
        <dbReference type="Google" id="ProtNLM"/>
    </source>
</evidence>
<keyword evidence="5" id="KW-1185">Reference proteome</keyword>
<dbReference type="Pfam" id="PF07494">
    <property type="entry name" value="Reg_prop"/>
    <property type="match status" value="1"/>
</dbReference>
<dbReference type="InterPro" id="IPR013783">
    <property type="entry name" value="Ig-like_fold"/>
</dbReference>